<dbReference type="PROSITE" id="PS51450">
    <property type="entry name" value="LRR"/>
    <property type="match status" value="6"/>
</dbReference>
<dbReference type="SUPFAM" id="SSF52058">
    <property type="entry name" value="L domain-like"/>
    <property type="match status" value="1"/>
</dbReference>
<gene>
    <name evidence="5" type="ORF">ANCDUO_01919</name>
</gene>
<keyword evidence="6" id="KW-1185">Reference proteome</keyword>
<protein>
    <submittedName>
        <fullName evidence="5">Leucine Rich repeat-containing domain protein</fullName>
    </submittedName>
</protein>
<dbReference type="InterPro" id="IPR003591">
    <property type="entry name" value="Leu-rich_rpt_typical-subtyp"/>
</dbReference>
<dbReference type="PANTHER" id="PTHR46652:SF3">
    <property type="entry name" value="LEUCINE-RICH REPEAT-CONTAINING PROTEIN 9"/>
    <property type="match status" value="1"/>
</dbReference>
<dbReference type="Gene3D" id="3.80.10.10">
    <property type="entry name" value="Ribonuclease Inhibitor"/>
    <property type="match status" value="2"/>
</dbReference>
<dbReference type="OrthoDB" id="7451790at2759"/>
<proteinExistence type="predicted"/>
<reference evidence="5 6" key="1">
    <citation type="submission" date="2013-12" db="EMBL/GenBank/DDBJ databases">
        <title>Draft genome of the parsitic nematode Ancylostoma duodenale.</title>
        <authorList>
            <person name="Mitreva M."/>
        </authorList>
    </citation>
    <scope>NUCLEOTIDE SEQUENCE [LARGE SCALE GENOMIC DNA]</scope>
    <source>
        <strain evidence="5 6">Zhejiang</strain>
    </source>
</reference>
<evidence type="ECO:0000256" key="4">
    <source>
        <dbReference type="SAM" id="Phobius"/>
    </source>
</evidence>
<dbReference type="InterPro" id="IPR050836">
    <property type="entry name" value="SDS22/Internalin_LRR"/>
</dbReference>
<dbReference type="SMART" id="SM00365">
    <property type="entry name" value="LRR_SD22"/>
    <property type="match status" value="7"/>
</dbReference>
<organism evidence="5 6">
    <name type="scientific">Ancylostoma duodenale</name>
    <dbReference type="NCBI Taxonomy" id="51022"/>
    <lineage>
        <taxon>Eukaryota</taxon>
        <taxon>Metazoa</taxon>
        <taxon>Ecdysozoa</taxon>
        <taxon>Nematoda</taxon>
        <taxon>Chromadorea</taxon>
        <taxon>Rhabditida</taxon>
        <taxon>Rhabditina</taxon>
        <taxon>Rhabditomorpha</taxon>
        <taxon>Strongyloidea</taxon>
        <taxon>Ancylostomatidae</taxon>
        <taxon>Ancylostomatinae</taxon>
        <taxon>Ancylostoma</taxon>
    </lineage>
</organism>
<evidence type="ECO:0000313" key="5">
    <source>
        <dbReference type="EMBL" id="KIH67753.1"/>
    </source>
</evidence>
<sequence>MESLRRHVVEQEEEMRVPAGAPVPFWLSVKNRLPLLNRFSRPTLGTAAVVGTLILTGAAIFSVAVYPKIENDYYKNAQAEERALLRGTREDLAHGQRMSDGDGHSDKEEVTEHEGGSIHKNDYSLDQFADDVEIIELNHTRADHVPDLSRFKELKELVLRTNLLKTLSSNLHPLTTLTELDLYENQIEAIENMHTLVNLKKLDLSFNRIREIKGLSTLTKLTHIYLVHNKITEIKGLDSLLELELLELGDNRIKKIENISHLVKLRELYLGKNKLTKIEGLDTLKELRLLSLPKNLRTVDVSNNNVTSLDGISELKELTDFWMGHHAAAHPQSRGTRIDVTGQRRCKECEGTPVQQHYFCAAKQGGSPMANDNRISNWAEVDKLRGLAKLDTVYLERNPIYEDDRTGYRRKVMLALEQVKQIDATMCLYSKTGYSSAGSREWIHCDSQCDY</sequence>
<evidence type="ECO:0000313" key="6">
    <source>
        <dbReference type="Proteomes" id="UP000054047"/>
    </source>
</evidence>
<dbReference type="Proteomes" id="UP000054047">
    <property type="component" value="Unassembled WGS sequence"/>
</dbReference>
<dbReference type="Pfam" id="PF12799">
    <property type="entry name" value="LRR_4"/>
    <property type="match status" value="2"/>
</dbReference>
<keyword evidence="2" id="KW-0677">Repeat</keyword>
<keyword evidence="1" id="KW-0433">Leucine-rich repeat</keyword>
<dbReference type="EMBL" id="KN726582">
    <property type="protein sequence ID" value="KIH67753.1"/>
    <property type="molecule type" value="Genomic_DNA"/>
</dbReference>
<keyword evidence="4" id="KW-0812">Transmembrane</keyword>
<dbReference type="InterPro" id="IPR001611">
    <property type="entry name" value="Leu-rich_rpt"/>
</dbReference>
<feature type="transmembrane region" description="Helical" evidence="4">
    <location>
        <begin position="44"/>
        <end position="66"/>
    </location>
</feature>
<dbReference type="InterPro" id="IPR032675">
    <property type="entry name" value="LRR_dom_sf"/>
</dbReference>
<keyword evidence="4" id="KW-0472">Membrane</keyword>
<evidence type="ECO:0000256" key="3">
    <source>
        <dbReference type="SAM" id="MobiDB-lite"/>
    </source>
</evidence>
<evidence type="ECO:0000256" key="2">
    <source>
        <dbReference type="ARBA" id="ARBA00022737"/>
    </source>
</evidence>
<dbReference type="SMART" id="SM00369">
    <property type="entry name" value="LRR_TYP"/>
    <property type="match status" value="6"/>
</dbReference>
<dbReference type="InterPro" id="IPR025875">
    <property type="entry name" value="Leu-rich_rpt_4"/>
</dbReference>
<feature type="region of interest" description="Disordered" evidence="3">
    <location>
        <begin position="93"/>
        <end position="121"/>
    </location>
</feature>
<keyword evidence="4" id="KW-1133">Transmembrane helix</keyword>
<accession>A0A0C2DD23</accession>
<evidence type="ECO:0000256" key="1">
    <source>
        <dbReference type="ARBA" id="ARBA00022614"/>
    </source>
</evidence>
<name>A0A0C2DD23_9BILA</name>
<dbReference type="AlphaFoldDB" id="A0A0C2DD23"/>
<dbReference type="PANTHER" id="PTHR46652">
    <property type="entry name" value="LEUCINE-RICH REPEAT AND IQ DOMAIN-CONTAINING PROTEIN 1-RELATED"/>
    <property type="match status" value="1"/>
</dbReference>